<keyword evidence="5" id="KW-1185">Reference proteome</keyword>
<name>A0A017T8I8_9BACT</name>
<proteinExistence type="predicted"/>
<dbReference type="Gene3D" id="3.40.50.2300">
    <property type="match status" value="1"/>
</dbReference>
<dbReference type="SUPFAM" id="SSF52172">
    <property type="entry name" value="CheY-like"/>
    <property type="match status" value="1"/>
</dbReference>
<sequence>MTTRTPTILLLDQDDMLRKMTAVLLSSRGAGAVSPAATLDEAIALAHEAPYDVLLIDRSETMPAARELMDKLRQEGLTPARVVLCTDTPADVDDATDGTEVLLKPYAFDRLVAAVFGRPAPQSEPRVPGRATARVPRRTPTATVGGTSRPRQRASAQKRTERRTSTATPLAVGTRSTARTRRTSGRVVRSPAPPPRVARGRRRPG</sequence>
<feature type="compositionally biased region" description="Low complexity" evidence="2">
    <location>
        <begin position="125"/>
        <end position="145"/>
    </location>
</feature>
<protein>
    <recommendedName>
        <fullName evidence="3">Response regulatory domain-containing protein</fullName>
    </recommendedName>
</protein>
<dbReference type="RefSeq" id="WP_052375369.1">
    <property type="nucleotide sequence ID" value="NZ_ASRX01000022.1"/>
</dbReference>
<dbReference type="InterPro" id="IPR011006">
    <property type="entry name" value="CheY-like_superfamily"/>
</dbReference>
<keyword evidence="1" id="KW-0597">Phosphoprotein</keyword>
<evidence type="ECO:0000313" key="5">
    <source>
        <dbReference type="Proteomes" id="UP000019678"/>
    </source>
</evidence>
<gene>
    <name evidence="4" type="ORF">CAP_3096</name>
</gene>
<reference evidence="4 5" key="1">
    <citation type="submission" date="2013-05" db="EMBL/GenBank/DDBJ databases">
        <title>Genome assembly of Chondromyces apiculatus DSM 436.</title>
        <authorList>
            <person name="Sharma G."/>
            <person name="Khatri I."/>
            <person name="Kaur C."/>
            <person name="Mayilraj S."/>
            <person name="Subramanian S."/>
        </authorList>
    </citation>
    <scope>NUCLEOTIDE SEQUENCE [LARGE SCALE GENOMIC DNA]</scope>
    <source>
        <strain evidence="4 5">DSM 436</strain>
    </source>
</reference>
<dbReference type="eggNOG" id="COG0784">
    <property type="taxonomic scope" value="Bacteria"/>
</dbReference>
<dbReference type="OrthoDB" id="5509038at2"/>
<dbReference type="STRING" id="1192034.CAP_3096"/>
<evidence type="ECO:0000256" key="1">
    <source>
        <dbReference type="PROSITE-ProRule" id="PRU00169"/>
    </source>
</evidence>
<dbReference type="AlphaFoldDB" id="A0A017T8I8"/>
<dbReference type="PROSITE" id="PS50110">
    <property type="entry name" value="RESPONSE_REGULATORY"/>
    <property type="match status" value="1"/>
</dbReference>
<dbReference type="InterPro" id="IPR001789">
    <property type="entry name" value="Sig_transdc_resp-reg_receiver"/>
</dbReference>
<dbReference type="GO" id="GO:0000160">
    <property type="term" value="P:phosphorelay signal transduction system"/>
    <property type="evidence" value="ECO:0007669"/>
    <property type="project" value="InterPro"/>
</dbReference>
<accession>A0A017T8I8</accession>
<feature type="region of interest" description="Disordered" evidence="2">
    <location>
        <begin position="119"/>
        <end position="205"/>
    </location>
</feature>
<dbReference type="SMART" id="SM00448">
    <property type="entry name" value="REC"/>
    <property type="match status" value="1"/>
</dbReference>
<organism evidence="4 5">
    <name type="scientific">Chondromyces apiculatus DSM 436</name>
    <dbReference type="NCBI Taxonomy" id="1192034"/>
    <lineage>
        <taxon>Bacteria</taxon>
        <taxon>Pseudomonadati</taxon>
        <taxon>Myxococcota</taxon>
        <taxon>Polyangia</taxon>
        <taxon>Polyangiales</taxon>
        <taxon>Polyangiaceae</taxon>
        <taxon>Chondromyces</taxon>
    </lineage>
</organism>
<comment type="caution">
    <text evidence="4">The sequence shown here is derived from an EMBL/GenBank/DDBJ whole genome shotgun (WGS) entry which is preliminary data.</text>
</comment>
<evidence type="ECO:0000256" key="2">
    <source>
        <dbReference type="SAM" id="MobiDB-lite"/>
    </source>
</evidence>
<dbReference type="CDD" id="cd00156">
    <property type="entry name" value="REC"/>
    <property type="match status" value="1"/>
</dbReference>
<dbReference type="Proteomes" id="UP000019678">
    <property type="component" value="Unassembled WGS sequence"/>
</dbReference>
<feature type="domain" description="Response regulatory" evidence="3">
    <location>
        <begin position="7"/>
        <end position="119"/>
    </location>
</feature>
<feature type="modified residue" description="4-aspartylphosphate" evidence="1">
    <location>
        <position position="57"/>
    </location>
</feature>
<dbReference type="EMBL" id="ASRX01000022">
    <property type="protein sequence ID" value="EYF05548.1"/>
    <property type="molecule type" value="Genomic_DNA"/>
</dbReference>
<evidence type="ECO:0000259" key="3">
    <source>
        <dbReference type="PROSITE" id="PS50110"/>
    </source>
</evidence>
<evidence type="ECO:0000313" key="4">
    <source>
        <dbReference type="EMBL" id="EYF05548.1"/>
    </source>
</evidence>